<dbReference type="InterPro" id="IPR042099">
    <property type="entry name" value="ANL_N_sf"/>
</dbReference>
<proteinExistence type="predicted"/>
<feature type="non-terminal residue" evidence="2">
    <location>
        <position position="1"/>
    </location>
</feature>
<dbReference type="InterPro" id="IPR000873">
    <property type="entry name" value="AMP-dep_synth/lig_dom"/>
</dbReference>
<evidence type="ECO:0000313" key="3">
    <source>
        <dbReference type="Proteomes" id="UP000265618"/>
    </source>
</evidence>
<evidence type="ECO:0000313" key="2">
    <source>
        <dbReference type="EMBL" id="GIQ91236.1"/>
    </source>
</evidence>
<gene>
    <name evidence="2" type="ORF">KIPB_014399</name>
</gene>
<reference evidence="2 3" key="1">
    <citation type="journal article" date="2018" name="PLoS ONE">
        <title>The draft genome of Kipferlia bialata reveals reductive genome evolution in fornicate parasites.</title>
        <authorList>
            <person name="Tanifuji G."/>
            <person name="Takabayashi S."/>
            <person name="Kume K."/>
            <person name="Takagi M."/>
            <person name="Nakayama T."/>
            <person name="Kamikawa R."/>
            <person name="Inagaki Y."/>
            <person name="Hashimoto T."/>
        </authorList>
    </citation>
    <scope>NUCLEOTIDE SEQUENCE [LARGE SCALE GENOMIC DNA]</scope>
    <source>
        <strain evidence="2">NY0173</strain>
    </source>
</reference>
<comment type="caution">
    <text evidence="2">The sequence shown here is derived from an EMBL/GenBank/DDBJ whole genome shotgun (WGS) entry which is preliminary data.</text>
</comment>
<protein>
    <recommendedName>
        <fullName evidence="1">AMP-dependent synthetase/ligase domain-containing protein</fullName>
    </recommendedName>
</protein>
<dbReference type="Gene3D" id="3.40.50.12780">
    <property type="entry name" value="N-terminal domain of ligase-like"/>
    <property type="match status" value="1"/>
</dbReference>
<dbReference type="Pfam" id="PF00501">
    <property type="entry name" value="AMP-binding"/>
    <property type="match status" value="1"/>
</dbReference>
<feature type="non-terminal residue" evidence="2">
    <location>
        <position position="66"/>
    </location>
</feature>
<dbReference type="Proteomes" id="UP000265618">
    <property type="component" value="Unassembled WGS sequence"/>
</dbReference>
<keyword evidence="3" id="KW-1185">Reference proteome</keyword>
<sequence length="66" mass="7310">WTESDIAIKLRGAITVPLYSTLGPERVRFVLAHSGARIVLCDAHYLPRLLGSAHLCPDLRVIICLQ</sequence>
<dbReference type="SUPFAM" id="SSF56801">
    <property type="entry name" value="Acetyl-CoA synthetase-like"/>
    <property type="match status" value="1"/>
</dbReference>
<feature type="domain" description="AMP-dependent synthetase/ligase" evidence="1">
    <location>
        <begin position="1"/>
        <end position="63"/>
    </location>
</feature>
<name>A0A9K3DAR8_9EUKA</name>
<dbReference type="OrthoDB" id="1700726at2759"/>
<organism evidence="2 3">
    <name type="scientific">Kipferlia bialata</name>
    <dbReference type="NCBI Taxonomy" id="797122"/>
    <lineage>
        <taxon>Eukaryota</taxon>
        <taxon>Metamonada</taxon>
        <taxon>Carpediemonas-like organisms</taxon>
        <taxon>Kipferlia</taxon>
    </lineage>
</organism>
<dbReference type="EMBL" id="BDIP01007372">
    <property type="protein sequence ID" value="GIQ91236.1"/>
    <property type="molecule type" value="Genomic_DNA"/>
</dbReference>
<accession>A0A9K3DAR8</accession>
<dbReference type="AlphaFoldDB" id="A0A9K3DAR8"/>
<evidence type="ECO:0000259" key="1">
    <source>
        <dbReference type="Pfam" id="PF00501"/>
    </source>
</evidence>